<organism evidence="2 3">
    <name type="scientific">Neocucurbitaria cava</name>
    <dbReference type="NCBI Taxonomy" id="798079"/>
    <lineage>
        <taxon>Eukaryota</taxon>
        <taxon>Fungi</taxon>
        <taxon>Dikarya</taxon>
        <taxon>Ascomycota</taxon>
        <taxon>Pezizomycotina</taxon>
        <taxon>Dothideomycetes</taxon>
        <taxon>Pleosporomycetidae</taxon>
        <taxon>Pleosporales</taxon>
        <taxon>Pleosporineae</taxon>
        <taxon>Cucurbitariaceae</taxon>
        <taxon>Neocucurbitaria</taxon>
    </lineage>
</organism>
<comment type="caution">
    <text evidence="2">The sequence shown here is derived from an EMBL/GenBank/DDBJ whole genome shotgun (WGS) entry which is preliminary data.</text>
</comment>
<feature type="region of interest" description="Disordered" evidence="1">
    <location>
        <begin position="30"/>
        <end position="123"/>
    </location>
</feature>
<dbReference type="AlphaFoldDB" id="A0A9W8Y810"/>
<dbReference type="OrthoDB" id="5420387at2759"/>
<evidence type="ECO:0000313" key="2">
    <source>
        <dbReference type="EMBL" id="KAJ4368931.1"/>
    </source>
</evidence>
<reference evidence="2" key="1">
    <citation type="submission" date="2022-10" db="EMBL/GenBank/DDBJ databases">
        <title>Tapping the CABI collections for fungal endophytes: first genome assemblies for Collariella, Neodidymelliopsis, Ascochyta clinopodiicola, Didymella pomorum, Didymosphaeria variabile, Neocosmospora piperis and Neocucurbitaria cava.</title>
        <authorList>
            <person name="Hill R."/>
        </authorList>
    </citation>
    <scope>NUCLEOTIDE SEQUENCE</scope>
    <source>
        <strain evidence="2">IMI 356814</strain>
    </source>
</reference>
<feature type="compositionally biased region" description="Low complexity" evidence="1">
    <location>
        <begin position="844"/>
        <end position="853"/>
    </location>
</feature>
<dbReference type="EMBL" id="JAPEUY010000010">
    <property type="protein sequence ID" value="KAJ4368931.1"/>
    <property type="molecule type" value="Genomic_DNA"/>
</dbReference>
<feature type="region of interest" description="Disordered" evidence="1">
    <location>
        <begin position="844"/>
        <end position="899"/>
    </location>
</feature>
<keyword evidence="3" id="KW-1185">Reference proteome</keyword>
<evidence type="ECO:0000256" key="1">
    <source>
        <dbReference type="SAM" id="MobiDB-lite"/>
    </source>
</evidence>
<proteinExistence type="predicted"/>
<protein>
    <submittedName>
        <fullName evidence="2">Uncharacterized protein</fullName>
    </submittedName>
</protein>
<name>A0A9W8Y810_9PLEO</name>
<accession>A0A9W8Y810</accession>
<dbReference type="Proteomes" id="UP001140560">
    <property type="component" value="Unassembled WGS sequence"/>
</dbReference>
<feature type="compositionally biased region" description="Basic and acidic residues" evidence="1">
    <location>
        <begin position="89"/>
        <end position="111"/>
    </location>
</feature>
<gene>
    <name evidence="2" type="ORF">N0V83_006013</name>
</gene>
<evidence type="ECO:0000313" key="3">
    <source>
        <dbReference type="Proteomes" id="UP001140560"/>
    </source>
</evidence>
<dbReference type="PANTHER" id="PTHR42345">
    <property type="entry name" value="TPR_REGION DOMAIN-CONTAINING PROTEIN"/>
    <property type="match status" value="1"/>
</dbReference>
<dbReference type="PANTHER" id="PTHR42345:SF2">
    <property type="entry name" value="HELICASE-LIKE PROTEIN"/>
    <property type="match status" value="1"/>
</dbReference>
<sequence length="1018" mass="112728">MVEDSGRKLERRQSKRQRIVQFFRWRKQKPQSHDVISVRPLAPSSPSEHLRSGLSVRRLMTSLPSKRPTVVEKTTPPEPLHAPKATEATTHERSSTPVDNARKSPVERVEEASIPTPPPEVKEEEKVELLSEAQIHTLFAGAPHFHLNEIDGHLTPTIAYPWDGEGTTKDVSDSVQLVEPAFLAATLHQPTLKAQRPSDKENKYQGYEVDVVEVPNMPSAQGIEPGSIGSSHFLELPKADSLITDSEQSQSSKHFLEATKNKELMQANPERIGIRSVDMDLICDRLIEFQDMYEAFKDSPGPMTILNNQGSGDLYANLFTKFLTPPGYDDSSDDPTGLQIQIAALLRVLRLKGIWYDFSLVEWRIRLGQLLWNDPEPIAEHESPPRWTEREILLLQITLACELLLRLDAVTSGDARDKEGHISIEPEDVRGFLELKNRKIDWDLVLARRFLENILVVKGSDTDLSAPQPKSRGLLSLLGVNTEIELPKTDIILLPQQQTRQLSGLARFAETLQWPNIDLFSKDLSRALGLQDASEQSGQELSSSGKFLNVATPSSISVYGTPLQTPRSATHLPDGYFGHMGKPVLSRHNSRSLRVPLSPSLASPEDKSVSTINNIGGWLSRSYLTGLILPGEPVSHFLISTLLENDKFAIANLGDSANLYGGFSYGSRTWWSTKSIVGRVLACIEGSAECMGWISCPKLPEGPTDCWHSIHSEQLPYEDRLRTMSTLDLIVQDSAIAPEGTLASVKSEDFVLPSDTEPFPAQSVAFVSWELTPLNTDLMDTDSLSGPPSESDIHVPSVTFSIPDQTSSHVFTLAYDIQFITSWPCTTPASAPVRPTSRPYILRRSLTDTLSRSSSRRSDTLSRRNSHGFEPLLSHPPDSADIAPKRMYSPDPEEGLDTPSPMGKPLNAHLLHKFYLHKVVPVTEVLNSEFVLPFATSISRSATRSSLHGLENDIDANIHDKSAILVLDARGPSDLQLLARAWCAEKGLHALIGKVDRTCLACCIREARGLGVNIVIRV</sequence>